<dbReference type="InterPro" id="IPR050475">
    <property type="entry name" value="Prenyltransferase_related"/>
</dbReference>
<keyword evidence="3 5" id="KW-1133">Transmembrane helix</keyword>
<dbReference type="PANTHER" id="PTHR42723">
    <property type="entry name" value="CHLOROPHYLL SYNTHASE"/>
    <property type="match status" value="1"/>
</dbReference>
<gene>
    <name evidence="6" type="ORF">GTO91_12285</name>
</gene>
<feature type="transmembrane region" description="Helical" evidence="5">
    <location>
        <begin position="33"/>
        <end position="53"/>
    </location>
</feature>
<sequence>MHWIDFWNLSRPLVALRYGATAAAAGFIEGGSILSLALAGLSGLLFVAGVYAFDDIEDLPEDRINHPERPLPSGRLSVRAARTFGIICLILAVAVAAALHDRTGAMALTALSAFVVIPQAHRLTERHWIGRGVSVFTFIFSAFLLGSAAATGPLSPRLFLLGEAIGVLHLATRIIGDERDLEGDRDRLRTLPALSLAKARRFIRNVLALSAVLLPLPYFFGFKALYLLFSLPAALHILQQSITWKIDQAGGYPGHWLAAVVILGACLSR</sequence>
<comment type="caution">
    <text evidence="6">The sequence shown here is derived from an EMBL/GenBank/DDBJ whole genome shotgun (WGS) entry which is preliminary data.</text>
</comment>
<evidence type="ECO:0000313" key="6">
    <source>
        <dbReference type="EMBL" id="MZP30492.1"/>
    </source>
</evidence>
<feature type="transmembrane region" description="Helical" evidence="5">
    <location>
        <begin position="133"/>
        <end position="152"/>
    </location>
</feature>
<keyword evidence="4 5" id="KW-0472">Membrane</keyword>
<dbReference type="Gene3D" id="1.10.357.140">
    <property type="entry name" value="UbiA prenyltransferase"/>
    <property type="match status" value="1"/>
</dbReference>
<feature type="transmembrane region" description="Helical" evidence="5">
    <location>
        <begin position="249"/>
        <end position="267"/>
    </location>
</feature>
<keyword evidence="2 5" id="KW-0812">Transmembrane</keyword>
<feature type="transmembrane region" description="Helical" evidence="5">
    <location>
        <begin position="206"/>
        <end position="229"/>
    </location>
</feature>
<dbReference type="Pfam" id="PF01040">
    <property type="entry name" value="UbiA"/>
    <property type="match status" value="1"/>
</dbReference>
<evidence type="ECO:0000256" key="3">
    <source>
        <dbReference type="ARBA" id="ARBA00022989"/>
    </source>
</evidence>
<reference evidence="6 7" key="1">
    <citation type="submission" date="2020-01" db="EMBL/GenBank/DDBJ databases">
        <title>Whole-genome sequence of Heliobacterium undosum DSM 13378.</title>
        <authorList>
            <person name="Kyndt J.A."/>
            <person name="Meyer T.E."/>
        </authorList>
    </citation>
    <scope>NUCLEOTIDE SEQUENCE [LARGE SCALE GENOMIC DNA]</scope>
    <source>
        <strain evidence="6 7">DSM 13378</strain>
    </source>
</reference>
<dbReference type="InterPro" id="IPR000537">
    <property type="entry name" value="UbiA_prenyltransferase"/>
</dbReference>
<proteinExistence type="predicted"/>
<dbReference type="AlphaFoldDB" id="A0A845L1R5"/>
<organism evidence="6 7">
    <name type="scientific">Heliomicrobium undosum</name>
    <dbReference type="NCBI Taxonomy" id="121734"/>
    <lineage>
        <taxon>Bacteria</taxon>
        <taxon>Bacillati</taxon>
        <taxon>Bacillota</taxon>
        <taxon>Clostridia</taxon>
        <taxon>Eubacteriales</taxon>
        <taxon>Heliobacteriaceae</taxon>
        <taxon>Heliomicrobium</taxon>
    </lineage>
</organism>
<keyword evidence="7" id="KW-1185">Reference proteome</keyword>
<dbReference type="InterPro" id="IPR044878">
    <property type="entry name" value="UbiA_sf"/>
</dbReference>
<dbReference type="EMBL" id="WXEY01000014">
    <property type="protein sequence ID" value="MZP30492.1"/>
    <property type="molecule type" value="Genomic_DNA"/>
</dbReference>
<evidence type="ECO:0000256" key="1">
    <source>
        <dbReference type="ARBA" id="ARBA00004141"/>
    </source>
</evidence>
<evidence type="ECO:0000256" key="4">
    <source>
        <dbReference type="ARBA" id="ARBA00023136"/>
    </source>
</evidence>
<dbReference type="PANTHER" id="PTHR42723:SF1">
    <property type="entry name" value="CHLOROPHYLL SYNTHASE, CHLOROPLASTIC"/>
    <property type="match status" value="1"/>
</dbReference>
<dbReference type="OrthoDB" id="9811562at2"/>
<protein>
    <recommendedName>
        <fullName evidence="8">4-hydroxybenzoate polyprenyltransferase</fullName>
    </recommendedName>
</protein>
<evidence type="ECO:0000256" key="5">
    <source>
        <dbReference type="SAM" id="Phobius"/>
    </source>
</evidence>
<dbReference type="GO" id="GO:0016020">
    <property type="term" value="C:membrane"/>
    <property type="evidence" value="ECO:0007669"/>
    <property type="project" value="UniProtKB-SubCell"/>
</dbReference>
<evidence type="ECO:0008006" key="8">
    <source>
        <dbReference type="Google" id="ProtNLM"/>
    </source>
</evidence>
<evidence type="ECO:0000313" key="7">
    <source>
        <dbReference type="Proteomes" id="UP000463470"/>
    </source>
</evidence>
<dbReference type="Proteomes" id="UP000463470">
    <property type="component" value="Unassembled WGS sequence"/>
</dbReference>
<name>A0A845L1R5_9FIRM</name>
<comment type="subcellular location">
    <subcellularLocation>
        <location evidence="1">Membrane</location>
        <topology evidence="1">Multi-pass membrane protein</topology>
    </subcellularLocation>
</comment>
<accession>A0A845L1R5</accession>
<feature type="transmembrane region" description="Helical" evidence="5">
    <location>
        <begin position="158"/>
        <end position="176"/>
    </location>
</feature>
<dbReference type="GO" id="GO:0016765">
    <property type="term" value="F:transferase activity, transferring alkyl or aryl (other than methyl) groups"/>
    <property type="evidence" value="ECO:0007669"/>
    <property type="project" value="InterPro"/>
</dbReference>
<dbReference type="RefSeq" id="WP_161259017.1">
    <property type="nucleotide sequence ID" value="NZ_WXEY01000014.1"/>
</dbReference>
<evidence type="ECO:0000256" key="2">
    <source>
        <dbReference type="ARBA" id="ARBA00022692"/>
    </source>
</evidence>
<feature type="transmembrane region" description="Helical" evidence="5">
    <location>
        <begin position="80"/>
        <end position="99"/>
    </location>
</feature>